<dbReference type="PANTHER" id="PTHR31676:SF20">
    <property type="entry name" value="T19F6.7 PROTEIN"/>
    <property type="match status" value="1"/>
</dbReference>
<dbReference type="Pfam" id="PF04398">
    <property type="entry name" value="DUF538"/>
    <property type="match status" value="1"/>
</dbReference>
<evidence type="ECO:0000313" key="1">
    <source>
        <dbReference type="EMBL" id="KAJ4977542.1"/>
    </source>
</evidence>
<reference evidence="1" key="1">
    <citation type="journal article" date="2023" name="Plant J.">
        <title>The genome of the king protea, Protea cynaroides.</title>
        <authorList>
            <person name="Chang J."/>
            <person name="Duong T.A."/>
            <person name="Schoeman C."/>
            <person name="Ma X."/>
            <person name="Roodt D."/>
            <person name="Barker N."/>
            <person name="Li Z."/>
            <person name="Van de Peer Y."/>
            <person name="Mizrachi E."/>
        </authorList>
    </citation>
    <scope>NUCLEOTIDE SEQUENCE</scope>
    <source>
        <tissue evidence="1">Young leaves</tissue>
    </source>
</reference>
<dbReference type="OrthoDB" id="1901319at2759"/>
<dbReference type="InterPro" id="IPR036758">
    <property type="entry name" value="At5g01610-like"/>
</dbReference>
<protein>
    <submittedName>
        <fullName evidence="1">Uncharacterized protein</fullName>
    </submittedName>
</protein>
<dbReference type="SUPFAM" id="SSF141562">
    <property type="entry name" value="At5g01610-like"/>
    <property type="match status" value="1"/>
</dbReference>
<evidence type="ECO:0000313" key="2">
    <source>
        <dbReference type="Proteomes" id="UP001141806"/>
    </source>
</evidence>
<sequence>MATDERAGAAIVRGKEACDRFSAELMKEIGFPCGVLPTGELEECGRVKDTGFVWWKCKGAYEHFSVPTNSKTSYAAETTAYVEKGKIKKMTGVKTKQVFVWMTVAEMSIDGDKITFKTSVGVGKSFPLVAFMNEEEKKAYLEQGGAAN</sequence>
<gene>
    <name evidence="1" type="ORF">NE237_008322</name>
</gene>
<dbReference type="PANTHER" id="PTHR31676">
    <property type="entry name" value="T31J12.3 PROTEIN-RELATED"/>
    <property type="match status" value="1"/>
</dbReference>
<keyword evidence="2" id="KW-1185">Reference proteome</keyword>
<proteinExistence type="predicted"/>
<dbReference type="Gene3D" id="2.30.240.10">
    <property type="entry name" value="At5g01610-like"/>
    <property type="match status" value="1"/>
</dbReference>
<comment type="caution">
    <text evidence="1">The sequence shown here is derived from an EMBL/GenBank/DDBJ whole genome shotgun (WGS) entry which is preliminary data.</text>
</comment>
<organism evidence="1 2">
    <name type="scientific">Protea cynaroides</name>
    <dbReference type="NCBI Taxonomy" id="273540"/>
    <lineage>
        <taxon>Eukaryota</taxon>
        <taxon>Viridiplantae</taxon>
        <taxon>Streptophyta</taxon>
        <taxon>Embryophyta</taxon>
        <taxon>Tracheophyta</taxon>
        <taxon>Spermatophyta</taxon>
        <taxon>Magnoliopsida</taxon>
        <taxon>Proteales</taxon>
        <taxon>Proteaceae</taxon>
        <taxon>Protea</taxon>
    </lineage>
</organism>
<name>A0A9Q0KVD9_9MAGN</name>
<dbReference type="Proteomes" id="UP001141806">
    <property type="component" value="Unassembled WGS sequence"/>
</dbReference>
<accession>A0A9Q0KVD9</accession>
<dbReference type="AlphaFoldDB" id="A0A9Q0KVD9"/>
<dbReference type="InterPro" id="IPR007493">
    <property type="entry name" value="DUF538"/>
</dbReference>
<dbReference type="EMBL" id="JAMYWD010000002">
    <property type="protein sequence ID" value="KAJ4977542.1"/>
    <property type="molecule type" value="Genomic_DNA"/>
</dbReference>